<name>X1GGI6_9ZZZZ</name>
<comment type="caution">
    <text evidence="1">The sequence shown here is derived from an EMBL/GenBank/DDBJ whole genome shotgun (WGS) entry which is preliminary data.</text>
</comment>
<protein>
    <submittedName>
        <fullName evidence="1">Uncharacterized protein</fullName>
    </submittedName>
</protein>
<dbReference type="EMBL" id="BARU01012693">
    <property type="protein sequence ID" value="GAH43935.1"/>
    <property type="molecule type" value="Genomic_DNA"/>
</dbReference>
<proteinExistence type="predicted"/>
<gene>
    <name evidence="1" type="ORF">S03H2_23279</name>
</gene>
<evidence type="ECO:0000313" key="1">
    <source>
        <dbReference type="EMBL" id="GAH43935.1"/>
    </source>
</evidence>
<accession>X1GGI6</accession>
<reference evidence="1" key="1">
    <citation type="journal article" date="2014" name="Front. Microbiol.">
        <title>High frequency of phylogenetically diverse reductive dehalogenase-homologous genes in deep subseafloor sedimentary metagenomes.</title>
        <authorList>
            <person name="Kawai M."/>
            <person name="Futagami T."/>
            <person name="Toyoda A."/>
            <person name="Takaki Y."/>
            <person name="Nishi S."/>
            <person name="Hori S."/>
            <person name="Arai W."/>
            <person name="Tsubouchi T."/>
            <person name="Morono Y."/>
            <person name="Uchiyama I."/>
            <person name="Ito T."/>
            <person name="Fujiyama A."/>
            <person name="Inagaki F."/>
            <person name="Takami H."/>
        </authorList>
    </citation>
    <scope>NUCLEOTIDE SEQUENCE</scope>
    <source>
        <strain evidence="1">Expedition CK06-06</strain>
    </source>
</reference>
<dbReference type="AlphaFoldDB" id="X1GGI6"/>
<sequence length="95" mass="10899">MVDEIIETKDGLKLRKLVSLKTSTAKEYQDAMLTRVEYFKEENKKKSQFNSTVQNTVVQALSTILDLKVQIDKSLGEENLKKVHDFIDQILLLGL</sequence>
<organism evidence="1">
    <name type="scientific">marine sediment metagenome</name>
    <dbReference type="NCBI Taxonomy" id="412755"/>
    <lineage>
        <taxon>unclassified sequences</taxon>
        <taxon>metagenomes</taxon>
        <taxon>ecological metagenomes</taxon>
    </lineage>
</organism>